<dbReference type="PANTHER" id="PTHR35333:SF4">
    <property type="entry name" value="SLR0121 PROTEIN"/>
    <property type="match status" value="1"/>
</dbReference>
<dbReference type="Pfam" id="PF13354">
    <property type="entry name" value="Beta-lactamase2"/>
    <property type="match status" value="1"/>
</dbReference>
<dbReference type="GO" id="GO:0030655">
    <property type="term" value="P:beta-lactam antibiotic catabolic process"/>
    <property type="evidence" value="ECO:0007669"/>
    <property type="project" value="InterPro"/>
</dbReference>
<dbReference type="InterPro" id="IPR000871">
    <property type="entry name" value="Beta-lactam_class-A"/>
</dbReference>
<dbReference type="PANTHER" id="PTHR35333">
    <property type="entry name" value="BETA-LACTAMASE"/>
    <property type="match status" value="1"/>
</dbReference>
<dbReference type="Proteomes" id="UP000569951">
    <property type="component" value="Unassembled WGS sequence"/>
</dbReference>
<accession>A0A841I0P0</accession>
<reference evidence="3 4" key="1">
    <citation type="submission" date="2020-08" db="EMBL/GenBank/DDBJ databases">
        <title>Genomic Encyclopedia of Type Strains, Phase IV (KMG-IV): sequencing the most valuable type-strain genomes for metagenomic binning, comparative biology and taxonomic classification.</title>
        <authorList>
            <person name="Goeker M."/>
        </authorList>
    </citation>
    <scope>NUCLEOTIDE SEQUENCE [LARGE SCALE GENOMIC DNA]</scope>
    <source>
        <strain evidence="3 4">DSM 21458</strain>
    </source>
</reference>
<evidence type="ECO:0000259" key="2">
    <source>
        <dbReference type="Pfam" id="PF13354"/>
    </source>
</evidence>
<proteinExistence type="predicted"/>
<keyword evidence="4" id="KW-1185">Reference proteome</keyword>
<organism evidence="3 4">
    <name type="scientific">Deinobacterium chartae</name>
    <dbReference type="NCBI Taxonomy" id="521158"/>
    <lineage>
        <taxon>Bacteria</taxon>
        <taxon>Thermotogati</taxon>
        <taxon>Deinococcota</taxon>
        <taxon>Deinococci</taxon>
        <taxon>Deinococcales</taxon>
        <taxon>Deinococcaceae</taxon>
        <taxon>Deinobacterium</taxon>
    </lineage>
</organism>
<dbReference type="RefSeq" id="WP_183987055.1">
    <property type="nucleotide sequence ID" value="NZ_JACHHG010000006.1"/>
</dbReference>
<evidence type="ECO:0000313" key="4">
    <source>
        <dbReference type="Proteomes" id="UP000569951"/>
    </source>
</evidence>
<dbReference type="InterPro" id="IPR012338">
    <property type="entry name" value="Beta-lactam/transpept-like"/>
</dbReference>
<dbReference type="EMBL" id="JACHHG010000006">
    <property type="protein sequence ID" value="MBB6098544.1"/>
    <property type="molecule type" value="Genomic_DNA"/>
</dbReference>
<dbReference type="GO" id="GO:0008800">
    <property type="term" value="F:beta-lactamase activity"/>
    <property type="evidence" value="ECO:0007669"/>
    <property type="project" value="InterPro"/>
</dbReference>
<dbReference type="InterPro" id="IPR045155">
    <property type="entry name" value="Beta-lactam_cat"/>
</dbReference>
<dbReference type="GO" id="GO:0046677">
    <property type="term" value="P:response to antibiotic"/>
    <property type="evidence" value="ECO:0007669"/>
    <property type="project" value="InterPro"/>
</dbReference>
<feature type="region of interest" description="Disordered" evidence="1">
    <location>
        <begin position="41"/>
        <end position="62"/>
    </location>
</feature>
<evidence type="ECO:0000256" key="1">
    <source>
        <dbReference type="SAM" id="MobiDB-lite"/>
    </source>
</evidence>
<gene>
    <name evidence="3" type="ORF">HNR42_001978</name>
</gene>
<sequence length="391" mass="43590">MIKSALWLATGALLIGSAWFLTRPLSPHAASVQAQRAEAEAAEPACLRRDPATPTLEAPEPPAGLGGRLGLYVAVFDPVTLRPLRAVVQDPDGQYPLASSYKQAVLYALMEQVQSGKVELSERFDVSEADRSLGAYPYDGSNVVTLAERMIHNSDNTATDILHRRVGLEAVQDVADRLKLCHTRLLLPTKTWWTAQAGWGGPDFPQEDLLHAAERYATAPREQQLALARRLDERARESNADRLSRALDRYFESDRYDPRIDLNTQNASTPFEFAQLIAHEFLAPGLEEPQRQLFNRIMRLGFGQQLLEEKSLVFGGKGGNGWRILTMTGYYQNARGEHVVYVFMNHESPQVYTLPETRRAFRWINAAARRLAEIPPVQQSPAPPLSAPDAP</sequence>
<feature type="domain" description="Beta-lactamase class A catalytic" evidence="2">
    <location>
        <begin position="90"/>
        <end position="344"/>
    </location>
</feature>
<dbReference type="SUPFAM" id="SSF56601">
    <property type="entry name" value="beta-lactamase/transpeptidase-like"/>
    <property type="match status" value="1"/>
</dbReference>
<dbReference type="Gene3D" id="3.40.710.10">
    <property type="entry name" value="DD-peptidase/beta-lactamase superfamily"/>
    <property type="match status" value="1"/>
</dbReference>
<name>A0A841I0P0_9DEIO</name>
<protein>
    <submittedName>
        <fullName evidence="3">Beta-lactamase class A</fullName>
    </submittedName>
</protein>
<evidence type="ECO:0000313" key="3">
    <source>
        <dbReference type="EMBL" id="MBB6098544.1"/>
    </source>
</evidence>
<comment type="caution">
    <text evidence="3">The sequence shown here is derived from an EMBL/GenBank/DDBJ whole genome shotgun (WGS) entry which is preliminary data.</text>
</comment>
<dbReference type="AlphaFoldDB" id="A0A841I0P0"/>